<proteinExistence type="predicted"/>
<protein>
    <submittedName>
        <fullName evidence="1">Uncharacterized protein</fullName>
    </submittedName>
</protein>
<reference evidence="1 2" key="1">
    <citation type="journal article" date="2022" name="Nat. Plants">
        <title>Genomes of leafy and leafless Platanthera orchids illuminate the evolution of mycoheterotrophy.</title>
        <authorList>
            <person name="Li M.H."/>
            <person name="Liu K.W."/>
            <person name="Li Z."/>
            <person name="Lu H.C."/>
            <person name="Ye Q.L."/>
            <person name="Zhang D."/>
            <person name="Wang J.Y."/>
            <person name="Li Y.F."/>
            <person name="Zhong Z.M."/>
            <person name="Liu X."/>
            <person name="Yu X."/>
            <person name="Liu D.K."/>
            <person name="Tu X.D."/>
            <person name="Liu B."/>
            <person name="Hao Y."/>
            <person name="Liao X.Y."/>
            <person name="Jiang Y.T."/>
            <person name="Sun W.H."/>
            <person name="Chen J."/>
            <person name="Chen Y.Q."/>
            <person name="Ai Y."/>
            <person name="Zhai J.W."/>
            <person name="Wu S.S."/>
            <person name="Zhou Z."/>
            <person name="Hsiao Y.Y."/>
            <person name="Wu W.L."/>
            <person name="Chen Y.Y."/>
            <person name="Lin Y.F."/>
            <person name="Hsu J.L."/>
            <person name="Li C.Y."/>
            <person name="Wang Z.W."/>
            <person name="Zhao X."/>
            <person name="Zhong W.Y."/>
            <person name="Ma X.K."/>
            <person name="Ma L."/>
            <person name="Huang J."/>
            <person name="Chen G.Z."/>
            <person name="Huang M.Z."/>
            <person name="Huang L."/>
            <person name="Peng D.H."/>
            <person name="Luo Y.B."/>
            <person name="Zou S.Q."/>
            <person name="Chen S.P."/>
            <person name="Lan S."/>
            <person name="Tsai W.C."/>
            <person name="Van de Peer Y."/>
            <person name="Liu Z.J."/>
        </authorList>
    </citation>
    <scope>NUCLEOTIDE SEQUENCE [LARGE SCALE GENOMIC DNA]</scope>
    <source>
        <strain evidence="1">Lor288</strain>
    </source>
</reference>
<dbReference type="Proteomes" id="UP001412067">
    <property type="component" value="Unassembled WGS sequence"/>
</dbReference>
<organism evidence="1 2">
    <name type="scientific">Platanthera guangdongensis</name>
    <dbReference type="NCBI Taxonomy" id="2320717"/>
    <lineage>
        <taxon>Eukaryota</taxon>
        <taxon>Viridiplantae</taxon>
        <taxon>Streptophyta</taxon>
        <taxon>Embryophyta</taxon>
        <taxon>Tracheophyta</taxon>
        <taxon>Spermatophyta</taxon>
        <taxon>Magnoliopsida</taxon>
        <taxon>Liliopsida</taxon>
        <taxon>Asparagales</taxon>
        <taxon>Orchidaceae</taxon>
        <taxon>Orchidoideae</taxon>
        <taxon>Orchideae</taxon>
        <taxon>Orchidinae</taxon>
        <taxon>Platanthera</taxon>
    </lineage>
</organism>
<name>A0ABR2MKS0_9ASPA</name>
<dbReference type="EMBL" id="JBBWWR010000007">
    <property type="protein sequence ID" value="KAK8964284.1"/>
    <property type="molecule type" value="Genomic_DNA"/>
</dbReference>
<accession>A0ABR2MKS0</accession>
<gene>
    <name evidence="1" type="ORF">KSP40_PGU009110</name>
</gene>
<comment type="caution">
    <text evidence="1">The sequence shown here is derived from an EMBL/GenBank/DDBJ whole genome shotgun (WGS) entry which is preliminary data.</text>
</comment>
<evidence type="ECO:0000313" key="2">
    <source>
        <dbReference type="Proteomes" id="UP001412067"/>
    </source>
</evidence>
<keyword evidence="2" id="KW-1185">Reference proteome</keyword>
<sequence>MEGGGAAVRASYQSVLVALLAPPPSPFGFQEHLPAAVAVPARHEPDAAAAAAHERGILPGNPLEQIPQFAGFVEVAHLVRSADMAAADKNLRQGHRLHFSANQPLELAPVGCVHGDVPLVNGDAEAAEDGANSAAVRVRPADAAKGGGVDDDSRIGPGNIGAVVGGVLP</sequence>
<evidence type="ECO:0000313" key="1">
    <source>
        <dbReference type="EMBL" id="KAK8964284.1"/>
    </source>
</evidence>